<gene>
    <name evidence="1" type="ORF">HMPREF9129_2009</name>
</gene>
<dbReference type="PATRIC" id="fig|997350.3.peg.1918"/>
<name>G4D6H9_9FIRM</name>
<dbReference type="RefSeq" id="WP_004822919.1">
    <property type="nucleotide sequence ID" value="NZ_JH165067.1"/>
</dbReference>
<evidence type="ECO:0000313" key="1">
    <source>
        <dbReference type="EMBL" id="EGY76552.1"/>
    </source>
</evidence>
<proteinExistence type="predicted"/>
<comment type="caution">
    <text evidence="1">The sequence shown here is derived from an EMBL/GenBank/DDBJ whole genome shotgun (WGS) entry which is preliminary data.</text>
</comment>
<evidence type="ECO:0008006" key="3">
    <source>
        <dbReference type="Google" id="ProtNLM"/>
    </source>
</evidence>
<reference evidence="1 2" key="1">
    <citation type="submission" date="2011-06" db="EMBL/GenBank/DDBJ databases">
        <authorList>
            <person name="Muzny D."/>
            <person name="Qin X."/>
            <person name="Deng J."/>
            <person name="Jiang H."/>
            <person name="Liu Y."/>
            <person name="Qu J."/>
            <person name="Song X.-Z."/>
            <person name="Zhang L."/>
            <person name="Thornton R."/>
            <person name="Coyle M."/>
            <person name="Francisco L."/>
            <person name="Jackson L."/>
            <person name="Javaid M."/>
            <person name="Korchina V."/>
            <person name="Kovar C."/>
            <person name="Mata R."/>
            <person name="Mathew T."/>
            <person name="Ngo R."/>
            <person name="Nguyen L."/>
            <person name="Nguyen N."/>
            <person name="Okwuonu G."/>
            <person name="Ongeri F."/>
            <person name="Pham C."/>
            <person name="Simmons D."/>
            <person name="Wilczek-Boney K."/>
            <person name="Hale W."/>
            <person name="Jakkamsetti A."/>
            <person name="Pham P."/>
            <person name="Ruth R."/>
            <person name="San Lucas F."/>
            <person name="Warren J."/>
            <person name="Zhang J."/>
            <person name="Zhao Z."/>
            <person name="Zhou C."/>
            <person name="Zhu D."/>
            <person name="Lee S."/>
            <person name="Bess C."/>
            <person name="Blankenburg K."/>
            <person name="Forbes L."/>
            <person name="Fu Q."/>
            <person name="Gubbala S."/>
            <person name="Hirani K."/>
            <person name="Jayaseelan J.C."/>
            <person name="Lara F."/>
            <person name="Munidasa M."/>
            <person name="Palculict T."/>
            <person name="Patil S."/>
            <person name="Pu L.-L."/>
            <person name="Saada N."/>
            <person name="Tang L."/>
            <person name="Weissenberger G."/>
            <person name="Zhu Y."/>
            <person name="Hemphill L."/>
            <person name="Shang Y."/>
            <person name="Youmans B."/>
            <person name="Ayvaz T."/>
            <person name="Ross M."/>
            <person name="Santibanez J."/>
            <person name="Aqrawi P."/>
            <person name="Gross S."/>
            <person name="Joshi V."/>
            <person name="Fowler G."/>
            <person name="Nazareth L."/>
            <person name="Reid J."/>
            <person name="Worley K."/>
            <person name="Petrosino J."/>
            <person name="Highlander S."/>
            <person name="Gibbs R."/>
        </authorList>
    </citation>
    <scope>NUCLEOTIDE SEQUENCE [LARGE SCALE GENOMIC DNA]</scope>
    <source>
        <strain evidence="1 2">ATCC 29427</strain>
    </source>
</reference>
<dbReference type="EMBL" id="AGBB01000205">
    <property type="protein sequence ID" value="EGY76552.1"/>
    <property type="molecule type" value="Genomic_DNA"/>
</dbReference>
<dbReference type="HOGENOM" id="CLU_3156065_0_0_9"/>
<sequence>MARIIHSLREKYKLKDLLKKLKFAKSTYMYWQKRFDRENKDEYFRRTY</sequence>
<dbReference type="eggNOG" id="COG2801">
    <property type="taxonomic scope" value="Bacteria"/>
</dbReference>
<dbReference type="AlphaFoldDB" id="G4D6H9"/>
<keyword evidence="2" id="KW-1185">Reference proteome</keyword>
<accession>G4D6H9</accession>
<protein>
    <recommendedName>
        <fullName evidence="3">Transposase</fullName>
    </recommendedName>
</protein>
<organism evidence="1 2">
    <name type="scientific">Peptoniphilus indolicus ATCC 29427</name>
    <dbReference type="NCBI Taxonomy" id="997350"/>
    <lineage>
        <taxon>Bacteria</taxon>
        <taxon>Bacillati</taxon>
        <taxon>Bacillota</taxon>
        <taxon>Tissierellia</taxon>
        <taxon>Tissierellales</taxon>
        <taxon>Peptoniphilaceae</taxon>
        <taxon>Peptoniphilus</taxon>
    </lineage>
</organism>
<dbReference type="Proteomes" id="UP000003422">
    <property type="component" value="Unassembled WGS sequence"/>
</dbReference>
<dbReference type="STRING" id="997350.HMPREF9129_2009"/>
<evidence type="ECO:0000313" key="2">
    <source>
        <dbReference type="Proteomes" id="UP000003422"/>
    </source>
</evidence>